<evidence type="ECO:0000313" key="3">
    <source>
        <dbReference type="EMBL" id="KAH0854787.1"/>
    </source>
</evidence>
<dbReference type="EMBL" id="JAGKQM010000706">
    <property type="protein sequence ID" value="KAH0853703.1"/>
    <property type="molecule type" value="Genomic_DNA"/>
</dbReference>
<sequence>MVVFVFVCSEPGSFSFNWRKKIAPPRSCWWLFSSSSPECHRASR</sequence>
<evidence type="ECO:0000313" key="2">
    <source>
        <dbReference type="EMBL" id="KAH0853710.1"/>
    </source>
</evidence>
<evidence type="ECO:0000313" key="1">
    <source>
        <dbReference type="EMBL" id="KAH0853703.1"/>
    </source>
</evidence>
<evidence type="ECO:0000313" key="4">
    <source>
        <dbReference type="Proteomes" id="UP000824890"/>
    </source>
</evidence>
<dbReference type="EMBL" id="JAGKQM010000248">
    <property type="protein sequence ID" value="KAH0854787.1"/>
    <property type="molecule type" value="Genomic_DNA"/>
</dbReference>
<proteinExistence type="predicted"/>
<dbReference type="EMBL" id="JAGKQM010000706">
    <property type="protein sequence ID" value="KAH0853710.1"/>
    <property type="molecule type" value="Genomic_DNA"/>
</dbReference>
<gene>
    <name evidence="3" type="ORF">HID58_039911</name>
    <name evidence="1" type="ORF">HID58_092950</name>
    <name evidence="2" type="ORF">HID58_092957</name>
</gene>
<organism evidence="2 4">
    <name type="scientific">Brassica napus</name>
    <name type="common">Rape</name>
    <dbReference type="NCBI Taxonomy" id="3708"/>
    <lineage>
        <taxon>Eukaryota</taxon>
        <taxon>Viridiplantae</taxon>
        <taxon>Streptophyta</taxon>
        <taxon>Embryophyta</taxon>
        <taxon>Tracheophyta</taxon>
        <taxon>Spermatophyta</taxon>
        <taxon>Magnoliopsida</taxon>
        <taxon>eudicotyledons</taxon>
        <taxon>Gunneridae</taxon>
        <taxon>Pentapetalae</taxon>
        <taxon>rosids</taxon>
        <taxon>malvids</taxon>
        <taxon>Brassicales</taxon>
        <taxon>Brassicaceae</taxon>
        <taxon>Brassiceae</taxon>
        <taxon>Brassica</taxon>
    </lineage>
</organism>
<keyword evidence="4" id="KW-1185">Reference proteome</keyword>
<dbReference type="Proteomes" id="UP000824890">
    <property type="component" value="Unassembled WGS sequence"/>
</dbReference>
<comment type="caution">
    <text evidence="2">The sequence shown here is derived from an EMBL/GenBank/DDBJ whole genome shotgun (WGS) entry which is preliminary data.</text>
</comment>
<reference evidence="2 4" key="1">
    <citation type="submission" date="2021-05" db="EMBL/GenBank/DDBJ databases">
        <title>Genome Assembly of Synthetic Allotetraploid Brassica napus Reveals Homoeologous Exchanges between Subgenomes.</title>
        <authorList>
            <person name="Davis J.T."/>
        </authorList>
    </citation>
    <scope>NUCLEOTIDE SEQUENCE [LARGE SCALE GENOMIC DNA]</scope>
    <source>
        <strain evidence="4">cv. Da-Ae</strain>
        <tissue evidence="2">Seedling</tissue>
    </source>
</reference>
<protein>
    <submittedName>
        <fullName evidence="2">Uncharacterized protein</fullName>
    </submittedName>
</protein>
<name>A0ABQ7XFE3_BRANA</name>
<accession>A0ABQ7XFE3</accession>